<feature type="compositionally biased region" description="Polar residues" evidence="1">
    <location>
        <begin position="801"/>
        <end position="820"/>
    </location>
</feature>
<feature type="domain" description="CHAT" evidence="2">
    <location>
        <begin position="954"/>
        <end position="1250"/>
    </location>
</feature>
<evidence type="ECO:0000259" key="2">
    <source>
        <dbReference type="Pfam" id="PF12770"/>
    </source>
</evidence>
<dbReference type="InterPro" id="IPR011990">
    <property type="entry name" value="TPR-like_helical_dom_sf"/>
</dbReference>
<dbReference type="Proteomes" id="UP000541558">
    <property type="component" value="Unassembled WGS sequence"/>
</dbReference>
<dbReference type="PANTHER" id="PTHR19959:SF119">
    <property type="entry name" value="FUNGAL LIPASE-LIKE DOMAIN-CONTAINING PROTEIN"/>
    <property type="match status" value="1"/>
</dbReference>
<accession>A0A8H5AUT0</accession>
<comment type="caution">
    <text evidence="3">The sequence shown here is derived from an EMBL/GenBank/DDBJ whole genome shotgun (WGS) entry which is preliminary data.</text>
</comment>
<keyword evidence="4" id="KW-1185">Reference proteome</keyword>
<sequence length="1251" mass="137508">MTKRKTRARRLNRDGTALYAKFQRTGDLGDITKSISRLRKALEITPEGHESMASRLRDLGDSLESRFDDSGDLRDLVEAISVQHKAVELSSDGDEDMPMLLNNLSGSLKSLFQRTGDLSDLTEAISKQRKAVELTPEGHARMATRLNILVSYLVLLFQSTGDLHDLTQAISLKRKAVDLTPDGHASMATQLNNLGSYLVSLFEHTGDLQDITKAISIQRKAVELTAEGHTSMATRLSNLGSYLQLLSQCTGDLNDLSEAISALRKAVEVTPDGHADTATRLNNLGSSLESLFRRTGDLHDITEAISKQRKAVELTPDGHSDMPIRLNNLGSSLESLFQCTGDLNNLTEAISKQRKAVEITFDGHGDLPIWLNNLGCSLDSLFQRSGNLRDLNEAISTKQKAVELTAEGHSDMARHLSNLGLSLESLFQHTGDLHDLTEAISKQRKAVELTPDGHENMPIRLNSLGSSLESLFERTGDLNDLIETISIKRKAVELTPEGHASMPLWLSNLGYSLELLFHRTGDLPTLTEAVSMQRKAVEITPEGHANMPRYLNNLGYSLESLSQRTGDLYDLTEAISIQRKVVELTAPGHASMASRLGNLSFSLNSLFQRTEDLGNITEAISKQRKAVELTPDGDASMPSRLTNLGSYLESLFHRTGDRNDLTEAISNHQLSALYPTGSPHVKLRGARDWTRLLNHSYPPSPTILAAFDTAIYLITLTASLEQTLQNRYAQLQNSSGITLQAASAALALDRVDKALEWLEQGRCLVWGQLNNLRTPLDNLRSCNNRLAASIMQVSKRLEAAGSSTRPSGTDMSPSKKTSLAEQARDNLNLARQWEKLLEEARAIPGFESFLKPVPWTTLAQHLPESGPVVVINVDTRRCDAIALVAGQDQPLHIPLPDFSLELCTQYREALTAQLRHVNPRYRGELIMGAPEEVTVGRGVRPVPSKNGETVIRTILRGIWEKIVHPILQRLGLLNNSQSSETTLPRIWWCPTGPLSFLPIHAAGIYGKTGSKRLMDYAISSYIPTVAALADRVKEGQSINKEMTGLFMTSQPNVDGAASIPGTTKEVRSIYEVVTAAGVRAEKFEGGAITAVGCLDIMEKYSIVHLACHGYQSAEDPLKSRFLFHDGSLELGTIVQRSLKNADLAFLSACQTSTGVDVLPDEAVHLAAGMLAAGYQRVVATMWSIGDRDAPAVATDFYQYLLDHRGLTREAGLDGRFSAHALHHAMKQLRLRLDDNSDQSLLTWIPYVHFGY</sequence>
<dbReference type="Pfam" id="PF13181">
    <property type="entry name" value="TPR_8"/>
    <property type="match status" value="1"/>
</dbReference>
<proteinExistence type="predicted"/>
<evidence type="ECO:0000313" key="3">
    <source>
        <dbReference type="EMBL" id="KAF5311334.1"/>
    </source>
</evidence>
<dbReference type="OrthoDB" id="9991317at2759"/>
<reference evidence="3 4" key="1">
    <citation type="journal article" date="2020" name="ISME J.">
        <title>Uncovering the hidden diversity of litter-decomposition mechanisms in mushroom-forming fungi.</title>
        <authorList>
            <person name="Floudas D."/>
            <person name="Bentzer J."/>
            <person name="Ahren D."/>
            <person name="Johansson T."/>
            <person name="Persson P."/>
            <person name="Tunlid A."/>
        </authorList>
    </citation>
    <scope>NUCLEOTIDE SEQUENCE [LARGE SCALE GENOMIC DNA]</scope>
    <source>
        <strain evidence="3 4">CBS 175.51</strain>
    </source>
</reference>
<dbReference type="Gene3D" id="1.25.40.10">
    <property type="entry name" value="Tetratricopeptide repeat domain"/>
    <property type="match status" value="4"/>
</dbReference>
<organism evidence="3 4">
    <name type="scientific">Ephemerocybe angulata</name>
    <dbReference type="NCBI Taxonomy" id="980116"/>
    <lineage>
        <taxon>Eukaryota</taxon>
        <taxon>Fungi</taxon>
        <taxon>Dikarya</taxon>
        <taxon>Basidiomycota</taxon>
        <taxon>Agaricomycotina</taxon>
        <taxon>Agaricomycetes</taxon>
        <taxon>Agaricomycetidae</taxon>
        <taxon>Agaricales</taxon>
        <taxon>Agaricineae</taxon>
        <taxon>Psathyrellaceae</taxon>
        <taxon>Ephemerocybe</taxon>
    </lineage>
</organism>
<feature type="region of interest" description="Disordered" evidence="1">
    <location>
        <begin position="799"/>
        <end position="820"/>
    </location>
</feature>
<dbReference type="SUPFAM" id="SSF81901">
    <property type="entry name" value="HCP-like"/>
    <property type="match status" value="1"/>
</dbReference>
<dbReference type="AlphaFoldDB" id="A0A8H5AUT0"/>
<evidence type="ECO:0000256" key="1">
    <source>
        <dbReference type="SAM" id="MobiDB-lite"/>
    </source>
</evidence>
<evidence type="ECO:0000313" key="4">
    <source>
        <dbReference type="Proteomes" id="UP000541558"/>
    </source>
</evidence>
<dbReference type="InterPro" id="IPR019734">
    <property type="entry name" value="TPR_rpt"/>
</dbReference>
<dbReference type="EMBL" id="JAACJK010000227">
    <property type="protein sequence ID" value="KAF5311334.1"/>
    <property type="molecule type" value="Genomic_DNA"/>
</dbReference>
<dbReference type="PANTHER" id="PTHR19959">
    <property type="entry name" value="KINESIN LIGHT CHAIN"/>
    <property type="match status" value="1"/>
</dbReference>
<protein>
    <recommendedName>
        <fullName evidence="2">CHAT domain-containing protein</fullName>
    </recommendedName>
</protein>
<gene>
    <name evidence="3" type="ORF">D9611_012588</name>
</gene>
<dbReference type="InterPro" id="IPR024983">
    <property type="entry name" value="CHAT_dom"/>
</dbReference>
<dbReference type="Pfam" id="PF12770">
    <property type="entry name" value="CHAT"/>
    <property type="match status" value="1"/>
</dbReference>
<name>A0A8H5AUT0_9AGAR</name>
<dbReference type="SUPFAM" id="SSF48452">
    <property type="entry name" value="TPR-like"/>
    <property type="match status" value="1"/>
</dbReference>